<gene>
    <name evidence="2" type="ORF">SAMN05216296_1146</name>
</gene>
<keyword evidence="1" id="KW-0732">Signal</keyword>
<organism evidence="2 3">
    <name type="scientific">Pseudomonas pohangensis</name>
    <dbReference type="NCBI Taxonomy" id="364197"/>
    <lineage>
        <taxon>Bacteria</taxon>
        <taxon>Pseudomonadati</taxon>
        <taxon>Pseudomonadota</taxon>
        <taxon>Gammaproteobacteria</taxon>
        <taxon>Pseudomonadales</taxon>
        <taxon>Pseudomonadaceae</taxon>
        <taxon>Pseudomonas</taxon>
    </lineage>
</organism>
<dbReference type="InterPro" id="IPR010706">
    <property type="entry name" value="Fatty_acid_cis-trans_isomerase"/>
</dbReference>
<dbReference type="Pfam" id="PF06934">
    <property type="entry name" value="CTI"/>
    <property type="match status" value="1"/>
</dbReference>
<dbReference type="Proteomes" id="UP000243232">
    <property type="component" value="Chromosome I"/>
</dbReference>
<keyword evidence="2" id="KW-0413">Isomerase</keyword>
<dbReference type="OrthoDB" id="9809746at2"/>
<evidence type="ECO:0000256" key="1">
    <source>
        <dbReference type="SAM" id="SignalP"/>
    </source>
</evidence>
<protein>
    <submittedName>
        <fullName evidence="2">Fatty acid cis/trans isomerase (CTI)</fullName>
    </submittedName>
</protein>
<keyword evidence="3" id="KW-1185">Reference proteome</keyword>
<name>A0A1H2EWZ1_9PSED</name>
<dbReference type="STRING" id="364197.SAMN05216296_1146"/>
<dbReference type="GO" id="GO:0016853">
    <property type="term" value="F:isomerase activity"/>
    <property type="evidence" value="ECO:0007669"/>
    <property type="project" value="UniProtKB-KW"/>
</dbReference>
<proteinExistence type="predicted"/>
<dbReference type="RefSeq" id="WP_090193505.1">
    <property type="nucleotide sequence ID" value="NZ_LT629785.1"/>
</dbReference>
<reference evidence="3" key="1">
    <citation type="submission" date="2016-10" db="EMBL/GenBank/DDBJ databases">
        <authorList>
            <person name="Varghese N."/>
            <person name="Submissions S."/>
        </authorList>
    </citation>
    <scope>NUCLEOTIDE SEQUENCE [LARGE SCALE GENOMIC DNA]</scope>
    <source>
        <strain evidence="3">DSM 17875</strain>
    </source>
</reference>
<evidence type="ECO:0000313" key="3">
    <source>
        <dbReference type="Proteomes" id="UP000243232"/>
    </source>
</evidence>
<dbReference type="EMBL" id="LT629785">
    <property type="protein sequence ID" value="SDT99652.1"/>
    <property type="molecule type" value="Genomic_DNA"/>
</dbReference>
<evidence type="ECO:0000313" key="2">
    <source>
        <dbReference type="EMBL" id="SDT99652.1"/>
    </source>
</evidence>
<sequence length="776" mass="86717">MVYLRVLTLLSAAISAPLLAAPISYSKDVQPIFERNCIACHGCYDAPCQLKLTSGPGALRGASKELVYDGGRLKAAQPNELFFDAQTTEQWRNRGFYSVLDQDGEQAALMSRMLELGHQTTLTPNARLPDDLDISSYRKNQCPKPDEFAAFSKKYPGVGMPFAVTGLPAADYKTLQDWLAQGAPVDQQPIVANAVEAAQIADWENLLNAPGPQQALVGRWLYEHLFIAHLYFEGSGSGNFFQVVRSRTPSGQPVDVIARRRPNDDPGTQFFYRIRPIQGVIVRKTHITYPLSASKLARVKQLFFSGDWSADSVPGYGVGSQANPFVTFSAIPARARYQFMLDNAEYFVRTFIRGPVCRGQIATDVIRDQFWTLFQDPEHDLYITNAEYRTQVDPLLKMPGLAPDLASAMRDWPAYRDRRNDYQAIRQSAYEDVAPPDWSTIWTGNDNALLTIFRHYDSAEVHKGLAGAVPLTTWLMDFPLLERTYYALVVNFDVYGSAAHQAQTRMYFDLIRNGSEVNMLRLLPADSRQDILDSWYGGASGRLALWMDYQDVDTDSDTALQLPPGEPYRAFANALLARNTSLNVTPDPINRCTGDACFNPAAPPALQDAEQELSRLAGRRAVSLPVIDQLPEVTLLRIETPDGGRGIYSLLRNRAHSNVAYMLGESLRYEPLKDTLTIAPGILGSYPNFMLNMKSSEVADFVDAMEQVTAPDTIGGLIDSIDQTQSESGFRKIAERWGVRRSNPQFWFYFNDLTAYQRETAPLEAGAMDMSRFENL</sequence>
<feature type="signal peptide" evidence="1">
    <location>
        <begin position="1"/>
        <end position="20"/>
    </location>
</feature>
<dbReference type="AlphaFoldDB" id="A0A1H2EWZ1"/>
<feature type="chain" id="PRO_5009273389" evidence="1">
    <location>
        <begin position="21"/>
        <end position="776"/>
    </location>
</feature>
<accession>A0A1H2EWZ1</accession>